<dbReference type="InterPro" id="IPR015882">
    <property type="entry name" value="HEX_bac_N"/>
</dbReference>
<protein>
    <submittedName>
        <fullName evidence="6">Family 20 glycosylhydrolase</fullName>
    </submittedName>
</protein>
<evidence type="ECO:0000256" key="2">
    <source>
        <dbReference type="ARBA" id="ARBA00022801"/>
    </source>
</evidence>
<dbReference type="Pfam" id="PF13385">
    <property type="entry name" value="Laminin_G_3"/>
    <property type="match status" value="1"/>
</dbReference>
<dbReference type="InterPro" id="IPR013320">
    <property type="entry name" value="ConA-like_dom_sf"/>
</dbReference>
<dbReference type="InterPro" id="IPR017853">
    <property type="entry name" value="GH"/>
</dbReference>
<dbReference type="EMBL" id="CP042434">
    <property type="protein sequence ID" value="QEC70446.1"/>
    <property type="molecule type" value="Genomic_DNA"/>
</dbReference>
<dbReference type="GO" id="GO:0004563">
    <property type="term" value="F:beta-N-acetylhexosaminidase activity"/>
    <property type="evidence" value="ECO:0007669"/>
    <property type="project" value="InterPro"/>
</dbReference>
<dbReference type="PANTHER" id="PTHR43678">
    <property type="entry name" value="PUTATIVE (AFU_ORTHOLOGUE AFUA_2G00640)-RELATED"/>
    <property type="match status" value="1"/>
</dbReference>
<dbReference type="PANTHER" id="PTHR43678:SF1">
    <property type="entry name" value="BETA-N-ACETYLHEXOSAMINIDASE"/>
    <property type="match status" value="1"/>
</dbReference>
<evidence type="ECO:0000256" key="3">
    <source>
        <dbReference type="ARBA" id="ARBA00023295"/>
    </source>
</evidence>
<evidence type="ECO:0000313" key="6">
    <source>
        <dbReference type="EMBL" id="QEC70446.1"/>
    </source>
</evidence>
<dbReference type="SUPFAM" id="SSF49899">
    <property type="entry name" value="Concanavalin A-like lectins/glucanases"/>
    <property type="match status" value="1"/>
</dbReference>
<dbReference type="Gene3D" id="2.60.120.200">
    <property type="match status" value="1"/>
</dbReference>
<evidence type="ECO:0000256" key="1">
    <source>
        <dbReference type="ARBA" id="ARBA00006285"/>
    </source>
</evidence>
<sequence length="829" mass="92612">MRLYKHILCSLVGCLVFMTLAVQVVSGQQTILKNTYRDTTALLAAVGPVKIPAAQTLYDAGNNGIALELPVSPEGYHLVLKGTDHSPIISDKGIVYAPIADTKVSIYYQLVGDKDTDFQLDLSKSVLVPAVPNTAVNAALEINTQAPFVIPALKAWRGGQGKFTLTNHSKIVLPPTEKEILGSLSGQIQKEIMDVTGLQLDIKVGKPGKSDIYLSITSQQPRLGDEGYQMEIGDVLRITAPKFKGLFWGTRTLLQLLDQHLEIVQGMAVDYPTYRVRGLVLDCGRKFFSMEFLRNYVKLLSYYKMNDFQIHLNDNGFKKYFGDNWDSTYAAFRLENDRYPGLTAKDGHYTKQEFRELQVLGRQYGVLIVPEIDVPAHALSLTHAVPAIGSKKYGMDHLDLHNPLTDTVVHNIFKEYLDGPNPVFTGPVVDIGTDEYAKADAEAFRAFTDRVISWIQDYGKQVRLWGALTWAKGETPVRVKGVTMNTWYNGYAEPRAMKKLGYPQISTPDGWLYIVPAAGYYYDYLNLHHLYDHWIPAQVGNVRFEPGDTAIIGGAFAVWNDIVGNGITAEDVTDRVFPALQVLSQKMWGGEDKPLDFKTFDQKRKTLGEGPGLNLRGKVGTYVDGKGGDLPVQRNWLSKLNTKDFKSVEKQKISQLQTTAAVLKQSGLKHVWQFNNVSDRVTLPTEEIGYDYTLSFYLYRQAGNTSANPDETLFSSKHASVVLNQRGTGHLGFSREGYALSFNYQVPKEKWVHIVITGTNKGTALFVNGAPQDSLYNHFLQFNDKDKSKVRKVETLMFPLRHIRGFTGKITGLAIYNKACSKEQIAAMN</sequence>
<dbReference type="Pfam" id="PF00728">
    <property type="entry name" value="Glyco_hydro_20"/>
    <property type="match status" value="1"/>
</dbReference>
<keyword evidence="3" id="KW-0326">Glycosidase</keyword>
<evidence type="ECO:0000259" key="5">
    <source>
        <dbReference type="Pfam" id="PF02838"/>
    </source>
</evidence>
<feature type="domain" description="Glycoside hydrolase family 20 catalytic" evidence="4">
    <location>
        <begin position="274"/>
        <end position="589"/>
    </location>
</feature>
<comment type="similarity">
    <text evidence="1">Belongs to the glycosyl hydrolase 20 family.</text>
</comment>
<dbReference type="Pfam" id="PF02838">
    <property type="entry name" value="Glyco_hydro_20b"/>
    <property type="match status" value="1"/>
</dbReference>
<dbReference type="OrthoDB" id="726159at2"/>
<dbReference type="CDD" id="cd06564">
    <property type="entry name" value="GH20_DspB_LnbB-like"/>
    <property type="match status" value="1"/>
</dbReference>
<organism evidence="6 7">
    <name type="scientific">Arachidicoccus ginsenosidivorans</name>
    <dbReference type="NCBI Taxonomy" id="496057"/>
    <lineage>
        <taxon>Bacteria</taxon>
        <taxon>Pseudomonadati</taxon>
        <taxon>Bacteroidota</taxon>
        <taxon>Chitinophagia</taxon>
        <taxon>Chitinophagales</taxon>
        <taxon>Chitinophagaceae</taxon>
        <taxon>Arachidicoccus</taxon>
    </lineage>
</organism>
<dbReference type="SUPFAM" id="SSF55545">
    <property type="entry name" value="beta-N-acetylhexosaminidase-like domain"/>
    <property type="match status" value="1"/>
</dbReference>
<feature type="domain" description="Beta-hexosaminidase bacterial type N-terminal" evidence="5">
    <location>
        <begin position="147"/>
        <end position="267"/>
    </location>
</feature>
<reference evidence="6 7" key="1">
    <citation type="journal article" date="2017" name="Int. J. Syst. Evol. Microbiol.">
        <title>Arachidicoccus ginsenosidivorans sp. nov., with ginsenoside-converting activity isolated from ginseng cultivating soil.</title>
        <authorList>
            <person name="Siddiqi M.Z."/>
            <person name="Aslam Z."/>
            <person name="Im W.T."/>
        </authorList>
    </citation>
    <scope>NUCLEOTIDE SEQUENCE [LARGE SCALE GENOMIC DNA]</scope>
    <source>
        <strain evidence="6 7">Gsoil 809</strain>
    </source>
</reference>
<dbReference type="Gene3D" id="3.30.379.10">
    <property type="entry name" value="Chitobiase/beta-hexosaminidase domain 2-like"/>
    <property type="match status" value="1"/>
</dbReference>
<dbReference type="Gene3D" id="3.20.20.80">
    <property type="entry name" value="Glycosidases"/>
    <property type="match status" value="1"/>
</dbReference>
<dbReference type="InterPro" id="IPR029018">
    <property type="entry name" value="Hex-like_dom2"/>
</dbReference>
<keyword evidence="7" id="KW-1185">Reference proteome</keyword>
<dbReference type="Proteomes" id="UP000321291">
    <property type="component" value="Chromosome"/>
</dbReference>
<dbReference type="InterPro" id="IPR015883">
    <property type="entry name" value="Glyco_hydro_20_cat"/>
</dbReference>
<evidence type="ECO:0000259" key="4">
    <source>
        <dbReference type="Pfam" id="PF00728"/>
    </source>
</evidence>
<dbReference type="SUPFAM" id="SSF51445">
    <property type="entry name" value="(Trans)glycosidases"/>
    <property type="match status" value="1"/>
</dbReference>
<accession>A0A5B8VIN9</accession>
<evidence type="ECO:0000313" key="7">
    <source>
        <dbReference type="Proteomes" id="UP000321291"/>
    </source>
</evidence>
<dbReference type="PRINTS" id="PR00738">
    <property type="entry name" value="GLHYDRLASE20"/>
</dbReference>
<dbReference type="InterPro" id="IPR025705">
    <property type="entry name" value="Beta_hexosaminidase_sua/sub"/>
</dbReference>
<proteinExistence type="inferred from homology"/>
<dbReference type="RefSeq" id="WP_146779710.1">
    <property type="nucleotide sequence ID" value="NZ_CP042434.1"/>
</dbReference>
<dbReference type="AlphaFoldDB" id="A0A5B8VIN9"/>
<dbReference type="KEGG" id="agi:FSB73_00710"/>
<name>A0A5B8VIN9_9BACT</name>
<dbReference type="InterPro" id="IPR052764">
    <property type="entry name" value="GH20_Enzymes"/>
</dbReference>
<gene>
    <name evidence="6" type="ORF">FSB73_00710</name>
</gene>
<keyword evidence="2 6" id="KW-0378">Hydrolase</keyword>
<dbReference type="GO" id="GO:0005975">
    <property type="term" value="P:carbohydrate metabolic process"/>
    <property type="evidence" value="ECO:0007669"/>
    <property type="project" value="InterPro"/>
</dbReference>